<feature type="compositionally biased region" description="Low complexity" evidence="1">
    <location>
        <begin position="106"/>
        <end position="118"/>
    </location>
</feature>
<dbReference type="PANTHER" id="PTHR12295">
    <property type="entry name" value="FURRY-RELATED"/>
    <property type="match status" value="1"/>
</dbReference>
<dbReference type="GO" id="GO:0005938">
    <property type="term" value="C:cell cortex"/>
    <property type="evidence" value="ECO:0007669"/>
    <property type="project" value="TreeGrafter"/>
</dbReference>
<proteinExistence type="predicted"/>
<dbReference type="GO" id="GO:0031175">
    <property type="term" value="P:neuron projection development"/>
    <property type="evidence" value="ECO:0007669"/>
    <property type="project" value="TreeGrafter"/>
</dbReference>
<reference evidence="2" key="3">
    <citation type="submission" date="2025-09" db="UniProtKB">
        <authorList>
            <consortium name="Ensembl"/>
        </authorList>
    </citation>
    <scope>IDENTIFICATION</scope>
</reference>
<sequence>MTEMVVDHSVREDWALHLPLLLHALFLGLDHYRPEVFEHSKRLLLHLLIALSCNNNFQVIASVLLLTREISDNKTLTIKSSYQPEYQYSGGPDFLREWQASPVADSGMSSSSNSSSASLGGGSTGGSVGNLPMVTPDDLEDLEDTASEADNKTNKLIEFLTTSAWSTVLSILRAFGPLWVHEDITPKNPNCKSSDQLSNFLRHVISVFKESKSGNTPLDNFIINN</sequence>
<reference evidence="3" key="1">
    <citation type="submission" date="2018-06" db="EMBL/GenBank/DDBJ databases">
        <title>Genome assembly of Danube salmon.</title>
        <authorList>
            <person name="Macqueen D.J."/>
            <person name="Gundappa M.K."/>
        </authorList>
    </citation>
    <scope>NUCLEOTIDE SEQUENCE [LARGE SCALE GENOMIC DNA]</scope>
</reference>
<dbReference type="GO" id="GO:0030427">
    <property type="term" value="C:site of polarized growth"/>
    <property type="evidence" value="ECO:0007669"/>
    <property type="project" value="TreeGrafter"/>
</dbReference>
<evidence type="ECO:0000256" key="1">
    <source>
        <dbReference type="SAM" id="MobiDB-lite"/>
    </source>
</evidence>
<dbReference type="Ensembl" id="ENSHHUT00000013566.1">
    <property type="protein sequence ID" value="ENSHHUP00000013142.1"/>
    <property type="gene ID" value="ENSHHUG00000008073.1"/>
</dbReference>
<dbReference type="InterPro" id="IPR039867">
    <property type="entry name" value="Furry/Tao3/Mor2"/>
</dbReference>
<protein>
    <submittedName>
        <fullName evidence="2">Uncharacterized protein</fullName>
    </submittedName>
</protein>
<dbReference type="GO" id="GO:0000902">
    <property type="term" value="P:cell morphogenesis"/>
    <property type="evidence" value="ECO:0007669"/>
    <property type="project" value="InterPro"/>
</dbReference>
<name>A0A4W5KAW8_9TELE</name>
<dbReference type="STRING" id="62062.ENSHHUP00000013142"/>
<dbReference type="PANTHER" id="PTHR12295:SF29">
    <property type="entry name" value="PROTEIN FURRY HOMOLOG"/>
    <property type="match status" value="1"/>
</dbReference>
<organism evidence="2 3">
    <name type="scientific">Hucho hucho</name>
    <name type="common">huchen</name>
    <dbReference type="NCBI Taxonomy" id="62062"/>
    <lineage>
        <taxon>Eukaryota</taxon>
        <taxon>Metazoa</taxon>
        <taxon>Chordata</taxon>
        <taxon>Craniata</taxon>
        <taxon>Vertebrata</taxon>
        <taxon>Euteleostomi</taxon>
        <taxon>Actinopterygii</taxon>
        <taxon>Neopterygii</taxon>
        <taxon>Teleostei</taxon>
        <taxon>Protacanthopterygii</taxon>
        <taxon>Salmoniformes</taxon>
        <taxon>Salmonidae</taxon>
        <taxon>Salmoninae</taxon>
        <taxon>Hucho</taxon>
    </lineage>
</organism>
<dbReference type="GeneTree" id="ENSGT00610000086058"/>
<evidence type="ECO:0000313" key="2">
    <source>
        <dbReference type="Ensembl" id="ENSHHUP00000013142.1"/>
    </source>
</evidence>
<reference evidence="2" key="2">
    <citation type="submission" date="2025-08" db="UniProtKB">
        <authorList>
            <consortium name="Ensembl"/>
        </authorList>
    </citation>
    <scope>IDENTIFICATION</scope>
</reference>
<dbReference type="AlphaFoldDB" id="A0A4W5KAW8"/>
<keyword evidence="3" id="KW-1185">Reference proteome</keyword>
<feature type="compositionally biased region" description="Gly residues" evidence="1">
    <location>
        <begin position="119"/>
        <end position="128"/>
    </location>
</feature>
<evidence type="ECO:0000313" key="3">
    <source>
        <dbReference type="Proteomes" id="UP000314982"/>
    </source>
</evidence>
<accession>A0A4W5KAW8</accession>
<dbReference type="Proteomes" id="UP000314982">
    <property type="component" value="Unassembled WGS sequence"/>
</dbReference>
<feature type="region of interest" description="Disordered" evidence="1">
    <location>
        <begin position="105"/>
        <end position="138"/>
    </location>
</feature>